<dbReference type="RefSeq" id="WP_358353596.1">
    <property type="nucleotide sequence ID" value="NZ_JBEZFP010000030.1"/>
</dbReference>
<dbReference type="InterPro" id="IPR013320">
    <property type="entry name" value="ConA-like_dom_sf"/>
</dbReference>
<dbReference type="InterPro" id="IPR002594">
    <property type="entry name" value="GH12"/>
</dbReference>
<gene>
    <name evidence="5" type="ORF">AB0C36_14465</name>
</gene>
<organism evidence="5 6">
    <name type="scientific">Streptodolium elevatio</name>
    <dbReference type="NCBI Taxonomy" id="3157996"/>
    <lineage>
        <taxon>Bacteria</taxon>
        <taxon>Bacillati</taxon>
        <taxon>Actinomycetota</taxon>
        <taxon>Actinomycetes</taxon>
        <taxon>Kitasatosporales</taxon>
        <taxon>Streptomycetaceae</taxon>
        <taxon>Streptodolium</taxon>
    </lineage>
</organism>
<dbReference type="PROSITE" id="PS50231">
    <property type="entry name" value="RICIN_B_LECTIN"/>
    <property type="match status" value="1"/>
</dbReference>
<protein>
    <submittedName>
        <fullName evidence="5">Ricin-type beta-trefoil lectin domain protein</fullName>
    </submittedName>
</protein>
<keyword evidence="3" id="KW-1133">Transmembrane helix</keyword>
<keyword evidence="2" id="KW-0624">Polysaccharide degradation</keyword>
<proteinExistence type="inferred from homology"/>
<dbReference type="InterPro" id="IPR035992">
    <property type="entry name" value="Ricin_B-like_lectins"/>
</dbReference>
<dbReference type="InterPro" id="IPR000772">
    <property type="entry name" value="Ricin_B_lectin"/>
</dbReference>
<keyword evidence="2" id="KW-0326">Glycosidase</keyword>
<feature type="transmembrane region" description="Helical" evidence="3">
    <location>
        <begin position="18"/>
        <end position="38"/>
    </location>
</feature>
<dbReference type="SUPFAM" id="SSF50370">
    <property type="entry name" value="Ricin B-like lectins"/>
    <property type="match status" value="1"/>
</dbReference>
<evidence type="ECO:0000256" key="1">
    <source>
        <dbReference type="ARBA" id="ARBA00005519"/>
    </source>
</evidence>
<dbReference type="Pfam" id="PF01670">
    <property type="entry name" value="Glyco_hydro_12"/>
    <property type="match status" value="1"/>
</dbReference>
<dbReference type="Pfam" id="PF00652">
    <property type="entry name" value="Ricin_B_lectin"/>
    <property type="match status" value="1"/>
</dbReference>
<dbReference type="SUPFAM" id="SSF49899">
    <property type="entry name" value="Concanavalin A-like lectins/glucanases"/>
    <property type="match status" value="1"/>
</dbReference>
<dbReference type="Proteomes" id="UP001551482">
    <property type="component" value="Unassembled WGS sequence"/>
</dbReference>
<keyword evidence="2" id="KW-0119">Carbohydrate metabolism</keyword>
<dbReference type="Gene3D" id="2.80.10.50">
    <property type="match status" value="1"/>
</dbReference>
<keyword evidence="6" id="KW-1185">Reference proteome</keyword>
<dbReference type="SMART" id="SM00458">
    <property type="entry name" value="RICIN"/>
    <property type="match status" value="1"/>
</dbReference>
<keyword evidence="2" id="KW-0378">Hydrolase</keyword>
<dbReference type="EMBL" id="JBEZFP010000030">
    <property type="protein sequence ID" value="MEU8134705.1"/>
    <property type="molecule type" value="Genomic_DNA"/>
</dbReference>
<evidence type="ECO:0000256" key="2">
    <source>
        <dbReference type="RuleBase" id="RU361163"/>
    </source>
</evidence>
<keyword evidence="3" id="KW-0812">Transmembrane</keyword>
<comment type="caution">
    <text evidence="5">The sequence shown here is derived from an EMBL/GenBank/DDBJ whole genome shotgun (WGS) entry which is preliminary data.</text>
</comment>
<feature type="domain" description="Ricin B lectin" evidence="4">
    <location>
        <begin position="299"/>
        <end position="414"/>
    </location>
</feature>
<dbReference type="PANTHER" id="PTHR34002:SF9">
    <property type="entry name" value="XYLOGLUCAN-SPECIFIC ENDO-BETA-1,4-GLUCANASE A"/>
    <property type="match status" value="1"/>
</dbReference>
<comment type="similarity">
    <text evidence="1 2">Belongs to the glycosyl hydrolase 12 (cellulase H) family.</text>
</comment>
<evidence type="ECO:0000259" key="4">
    <source>
        <dbReference type="SMART" id="SM00458"/>
    </source>
</evidence>
<reference evidence="5 6" key="1">
    <citation type="submission" date="2024-06" db="EMBL/GenBank/DDBJ databases">
        <title>The Natural Products Discovery Center: Release of the First 8490 Sequenced Strains for Exploring Actinobacteria Biosynthetic Diversity.</title>
        <authorList>
            <person name="Kalkreuter E."/>
            <person name="Kautsar S.A."/>
            <person name="Yang D."/>
            <person name="Bader C.D."/>
            <person name="Teijaro C.N."/>
            <person name="Fluegel L."/>
            <person name="Davis C.M."/>
            <person name="Simpson J.R."/>
            <person name="Lauterbach L."/>
            <person name="Steele A.D."/>
            <person name="Gui C."/>
            <person name="Meng S."/>
            <person name="Li G."/>
            <person name="Viehrig K."/>
            <person name="Ye F."/>
            <person name="Su P."/>
            <person name="Kiefer A.F."/>
            <person name="Nichols A."/>
            <person name="Cepeda A.J."/>
            <person name="Yan W."/>
            <person name="Fan B."/>
            <person name="Jiang Y."/>
            <person name="Adhikari A."/>
            <person name="Zheng C.-J."/>
            <person name="Schuster L."/>
            <person name="Cowan T.M."/>
            <person name="Smanski M.J."/>
            <person name="Chevrette M.G."/>
            <person name="De Carvalho L.P.S."/>
            <person name="Shen B."/>
        </authorList>
    </citation>
    <scope>NUCLEOTIDE SEQUENCE [LARGE SCALE GENOMIC DNA]</scope>
    <source>
        <strain evidence="5 6">NPDC048946</strain>
    </source>
</reference>
<accession>A0ABV3DG14</accession>
<dbReference type="Gene3D" id="2.60.120.180">
    <property type="match status" value="1"/>
</dbReference>
<evidence type="ECO:0000256" key="3">
    <source>
        <dbReference type="SAM" id="Phobius"/>
    </source>
</evidence>
<evidence type="ECO:0000313" key="6">
    <source>
        <dbReference type="Proteomes" id="UP001551482"/>
    </source>
</evidence>
<keyword evidence="3" id="KW-0472">Membrane</keyword>
<evidence type="ECO:0000313" key="5">
    <source>
        <dbReference type="EMBL" id="MEU8134705.1"/>
    </source>
</evidence>
<sequence>MRAGEITRLRSTARSHPVLTAAAALLVVAALLGAWMLMPPRFMDDLQRAAAAQERPPAPIAQVVPGTDELCSGEVNRHPAREVAGGRYQVNPNEWNAVGGLCIRSDGGTDFRISQSGVNGRTVVDPDRGPGAYAHITTPLNGGILPIRVDNLRYAVSSWTTATVDSGTWNAAYDLWFSPVHGECSFTASAELMIWIDSRGKEPSGEKVDDPVRIAGVSYTVYQLPKKSSHTVIVYQLDDPTQAVRDLDLRAFALDAVQRGYVPKDSELCSVQAGFEVWDGGVGLRTESFSFDAAVGLPRGAVTSGLPGMCLAAPVDGRTPVVATCDASPAQEWTTDRNTLVQDGRCLEAGRNGAVFLAKCTEATTQQWQAGPDDSLVGEASGKCLAAGDPAPNRSSVPRVQTCERGAAQTWYPPR</sequence>
<dbReference type="InterPro" id="IPR013319">
    <property type="entry name" value="GH11/12"/>
</dbReference>
<dbReference type="PANTHER" id="PTHR34002">
    <property type="entry name" value="BLR1656 PROTEIN"/>
    <property type="match status" value="1"/>
</dbReference>
<name>A0ABV3DG14_9ACTN</name>